<dbReference type="AlphaFoldDB" id="A0A8J3B272"/>
<name>A0A8J3B272_9BURK</name>
<evidence type="ECO:0000256" key="1">
    <source>
        <dbReference type="SAM" id="Phobius"/>
    </source>
</evidence>
<keyword evidence="1" id="KW-0812">Transmembrane</keyword>
<feature type="transmembrane region" description="Helical" evidence="1">
    <location>
        <begin position="38"/>
        <end position="58"/>
    </location>
</feature>
<reference evidence="2" key="2">
    <citation type="submission" date="2020-09" db="EMBL/GenBank/DDBJ databases">
        <authorList>
            <person name="Sun Q."/>
            <person name="Sedlacek I."/>
        </authorList>
    </citation>
    <scope>NUCLEOTIDE SEQUENCE</scope>
    <source>
        <strain evidence="2">CCM 7664</strain>
    </source>
</reference>
<evidence type="ECO:0000313" key="2">
    <source>
        <dbReference type="EMBL" id="GGI55242.1"/>
    </source>
</evidence>
<protein>
    <submittedName>
        <fullName evidence="2">Membrane protein</fullName>
    </submittedName>
</protein>
<keyword evidence="1" id="KW-0472">Membrane</keyword>
<gene>
    <name evidence="2" type="ORF">GCM10011430_24160</name>
</gene>
<feature type="transmembrane region" description="Helical" evidence="1">
    <location>
        <begin position="14"/>
        <end position="32"/>
    </location>
</feature>
<organism evidence="2 3">
    <name type="scientific">Oxalicibacterium solurbis</name>
    <dbReference type="NCBI Taxonomy" id="69280"/>
    <lineage>
        <taxon>Bacteria</taxon>
        <taxon>Pseudomonadati</taxon>
        <taxon>Pseudomonadota</taxon>
        <taxon>Betaproteobacteria</taxon>
        <taxon>Burkholderiales</taxon>
        <taxon>Oxalobacteraceae</taxon>
        <taxon>Oxalicibacterium</taxon>
    </lineage>
</organism>
<dbReference type="Pfam" id="PF09997">
    <property type="entry name" value="DUF2238"/>
    <property type="match status" value="1"/>
</dbReference>
<feature type="transmembrane region" description="Helical" evidence="1">
    <location>
        <begin position="109"/>
        <end position="126"/>
    </location>
</feature>
<dbReference type="InterPro" id="IPR058534">
    <property type="entry name" value="YjdF"/>
</dbReference>
<dbReference type="Proteomes" id="UP000627205">
    <property type="component" value="Unassembled WGS sequence"/>
</dbReference>
<dbReference type="InterPro" id="IPR014509">
    <property type="entry name" value="YjdF-like"/>
</dbReference>
<keyword evidence="1" id="KW-1133">Transmembrane helix</keyword>
<dbReference type="PIRSF" id="PIRSF020606">
    <property type="entry name" value="UCP020606"/>
    <property type="match status" value="1"/>
</dbReference>
<sequence length="232" mass="25613">MNDNTSVANDRQRLLLGIAAIALIGALVVSGIHPHERATWLMEVLPVLIALPLLAGTYRRFPLTGLLYGLIFLHALILIVGGAYTYAHVPIGFWVQDIFSLARNPYDKLGHFAQGLVPALLAKEILWRGGYVAAPDGGAWQRKMLAFLSICIAMAISAWYELIEWWAALIMGQGADEFLGTQGDQWDTQSDMFMAFIGATVAMLLLARWHDRQIRAMRHVSGGTVEKLRGLS</sequence>
<dbReference type="EMBL" id="BMDP01000003">
    <property type="protein sequence ID" value="GGI55242.1"/>
    <property type="molecule type" value="Genomic_DNA"/>
</dbReference>
<evidence type="ECO:0000313" key="3">
    <source>
        <dbReference type="Proteomes" id="UP000627205"/>
    </source>
</evidence>
<feature type="transmembrane region" description="Helical" evidence="1">
    <location>
        <begin position="192"/>
        <end position="209"/>
    </location>
</feature>
<dbReference type="RefSeq" id="WP_188422083.1">
    <property type="nucleotide sequence ID" value="NZ_BMDP01000003.1"/>
</dbReference>
<proteinExistence type="predicted"/>
<reference evidence="2" key="1">
    <citation type="journal article" date="2014" name="Int. J. Syst. Evol. Microbiol.">
        <title>Complete genome sequence of Corynebacterium casei LMG S-19264T (=DSM 44701T), isolated from a smear-ripened cheese.</title>
        <authorList>
            <consortium name="US DOE Joint Genome Institute (JGI-PGF)"/>
            <person name="Walter F."/>
            <person name="Albersmeier A."/>
            <person name="Kalinowski J."/>
            <person name="Ruckert C."/>
        </authorList>
    </citation>
    <scope>NUCLEOTIDE SEQUENCE</scope>
    <source>
        <strain evidence="2">CCM 7664</strain>
    </source>
</reference>
<keyword evidence="3" id="KW-1185">Reference proteome</keyword>
<feature type="transmembrane region" description="Helical" evidence="1">
    <location>
        <begin position="65"/>
        <end position="89"/>
    </location>
</feature>
<comment type="caution">
    <text evidence="2">The sequence shown here is derived from an EMBL/GenBank/DDBJ whole genome shotgun (WGS) entry which is preliminary data.</text>
</comment>
<accession>A0A8J3B272</accession>
<feature type="transmembrane region" description="Helical" evidence="1">
    <location>
        <begin position="147"/>
        <end position="172"/>
    </location>
</feature>